<dbReference type="GO" id="GO:0020037">
    <property type="term" value="F:heme binding"/>
    <property type="evidence" value="ECO:0007669"/>
    <property type="project" value="InterPro"/>
</dbReference>
<dbReference type="SUPFAM" id="SSF48264">
    <property type="entry name" value="Cytochrome P450"/>
    <property type="match status" value="1"/>
</dbReference>
<keyword evidence="7" id="KW-1185">Reference proteome</keyword>
<feature type="binding site" description="axial binding residue" evidence="4">
    <location>
        <position position="411"/>
    </location>
    <ligand>
        <name>heme</name>
        <dbReference type="ChEBI" id="CHEBI:30413"/>
    </ligand>
    <ligandPart>
        <name>Fe</name>
        <dbReference type="ChEBI" id="CHEBI:18248"/>
    </ligandPart>
</feature>
<dbReference type="InterPro" id="IPR017972">
    <property type="entry name" value="Cyt_P450_CS"/>
</dbReference>
<dbReference type="PROSITE" id="PS00086">
    <property type="entry name" value="CYTOCHROME_P450"/>
    <property type="match status" value="1"/>
</dbReference>
<evidence type="ECO:0008006" key="8">
    <source>
        <dbReference type="Google" id="ProtNLM"/>
    </source>
</evidence>
<name>A0A6A6CQX8_ZASCE</name>
<keyword evidence="5" id="KW-0503">Monooxygenase</keyword>
<keyword evidence="4 5" id="KW-0349">Heme</keyword>
<dbReference type="GO" id="GO:0005506">
    <property type="term" value="F:iron ion binding"/>
    <property type="evidence" value="ECO:0007669"/>
    <property type="project" value="InterPro"/>
</dbReference>
<keyword evidence="2 4" id="KW-0479">Metal-binding</keyword>
<dbReference type="PANTHER" id="PTHR24305:SF103">
    <property type="entry name" value="P450, PUTATIVE (EUROFUNG)-RELATED"/>
    <property type="match status" value="1"/>
</dbReference>
<organism evidence="6 7">
    <name type="scientific">Zasmidium cellare ATCC 36951</name>
    <dbReference type="NCBI Taxonomy" id="1080233"/>
    <lineage>
        <taxon>Eukaryota</taxon>
        <taxon>Fungi</taxon>
        <taxon>Dikarya</taxon>
        <taxon>Ascomycota</taxon>
        <taxon>Pezizomycotina</taxon>
        <taxon>Dothideomycetes</taxon>
        <taxon>Dothideomycetidae</taxon>
        <taxon>Mycosphaerellales</taxon>
        <taxon>Mycosphaerellaceae</taxon>
        <taxon>Zasmidium</taxon>
    </lineage>
</organism>
<evidence type="ECO:0000313" key="6">
    <source>
        <dbReference type="EMBL" id="KAF2169707.1"/>
    </source>
</evidence>
<dbReference type="Gene3D" id="1.10.630.10">
    <property type="entry name" value="Cytochrome P450"/>
    <property type="match status" value="1"/>
</dbReference>
<dbReference type="PRINTS" id="PR00463">
    <property type="entry name" value="EP450I"/>
</dbReference>
<dbReference type="GeneID" id="54558514"/>
<dbReference type="Proteomes" id="UP000799537">
    <property type="component" value="Unassembled WGS sequence"/>
</dbReference>
<dbReference type="GO" id="GO:0016705">
    <property type="term" value="F:oxidoreductase activity, acting on paired donors, with incorporation or reduction of molecular oxygen"/>
    <property type="evidence" value="ECO:0007669"/>
    <property type="project" value="InterPro"/>
</dbReference>
<evidence type="ECO:0000256" key="4">
    <source>
        <dbReference type="PIRSR" id="PIRSR602401-1"/>
    </source>
</evidence>
<evidence type="ECO:0000256" key="1">
    <source>
        <dbReference type="ARBA" id="ARBA00001971"/>
    </source>
</evidence>
<evidence type="ECO:0000313" key="7">
    <source>
        <dbReference type="Proteomes" id="UP000799537"/>
    </source>
</evidence>
<sequence length="472" mass="52447">MASLDPLFFSLSFLILLTITYTTYYLTLQPLARFPGPPIAALTNLWKFTATWKDHLPRSLHTSHADYNSSVIRIGPNSLHFNSAEAFIKIYNSGWSKSSFYDGFGAPGPRGLFNETDEAAHGVKRKMFMPAFSMRSLREMEGSMDVRYGILRKQLDRLAESGEVFDLKNYISFCLSDALGELAFGKVWGAQEAEDIGKLPPVQEFLYMGGVKGSWPVPWLLGLIQWFPSEYITKLLNSLSKIQHEAGAGEAQDDNVVLNLAVELIIGGGDSTANAVSTLMANLSRNPTFLRRAIEEIDAKLPMLGPDEAAFQQKDVEARLDFVNMAILESYRKDPGAKFDMPRIVPEGSVEIDGNYIPGGTIVSANLYSLGRNPGIWGSDVNDFNPDRWHEHRSQSLRSIVAPFSIGKRSCVGEDFAHMNVLKMVTTLLRAYEFGFVNADEHMVTANHGGDFLETPIMVRVRRRGQAFVGGV</sequence>
<comment type="cofactor">
    <cofactor evidence="1 4">
        <name>heme</name>
        <dbReference type="ChEBI" id="CHEBI:30413"/>
    </cofactor>
</comment>
<dbReference type="EMBL" id="ML993587">
    <property type="protein sequence ID" value="KAF2169707.1"/>
    <property type="molecule type" value="Genomic_DNA"/>
</dbReference>
<keyword evidence="3 4" id="KW-0408">Iron</keyword>
<evidence type="ECO:0000256" key="2">
    <source>
        <dbReference type="ARBA" id="ARBA00022723"/>
    </source>
</evidence>
<dbReference type="RefSeq" id="XP_033670596.1">
    <property type="nucleotide sequence ID" value="XM_033805242.1"/>
</dbReference>
<dbReference type="InterPro" id="IPR001128">
    <property type="entry name" value="Cyt_P450"/>
</dbReference>
<dbReference type="Pfam" id="PF00067">
    <property type="entry name" value="p450"/>
    <property type="match status" value="1"/>
</dbReference>
<accession>A0A6A6CQX8</accession>
<dbReference type="InterPro" id="IPR050121">
    <property type="entry name" value="Cytochrome_P450_monoxygenase"/>
</dbReference>
<reference evidence="6" key="1">
    <citation type="journal article" date="2020" name="Stud. Mycol.">
        <title>101 Dothideomycetes genomes: a test case for predicting lifestyles and emergence of pathogens.</title>
        <authorList>
            <person name="Haridas S."/>
            <person name="Albert R."/>
            <person name="Binder M."/>
            <person name="Bloem J."/>
            <person name="Labutti K."/>
            <person name="Salamov A."/>
            <person name="Andreopoulos B."/>
            <person name="Baker S."/>
            <person name="Barry K."/>
            <person name="Bills G."/>
            <person name="Bluhm B."/>
            <person name="Cannon C."/>
            <person name="Castanera R."/>
            <person name="Culley D."/>
            <person name="Daum C."/>
            <person name="Ezra D."/>
            <person name="Gonzalez J."/>
            <person name="Henrissat B."/>
            <person name="Kuo A."/>
            <person name="Liang C."/>
            <person name="Lipzen A."/>
            <person name="Lutzoni F."/>
            <person name="Magnuson J."/>
            <person name="Mondo S."/>
            <person name="Nolan M."/>
            <person name="Ohm R."/>
            <person name="Pangilinan J."/>
            <person name="Park H.-J."/>
            <person name="Ramirez L."/>
            <person name="Alfaro M."/>
            <person name="Sun H."/>
            <person name="Tritt A."/>
            <person name="Yoshinaga Y."/>
            <person name="Zwiers L.-H."/>
            <person name="Turgeon B."/>
            <person name="Goodwin S."/>
            <person name="Spatafora J."/>
            <person name="Crous P."/>
            <person name="Grigoriev I."/>
        </authorList>
    </citation>
    <scope>NUCLEOTIDE SEQUENCE</scope>
    <source>
        <strain evidence="6">ATCC 36951</strain>
    </source>
</reference>
<dbReference type="InterPro" id="IPR036396">
    <property type="entry name" value="Cyt_P450_sf"/>
</dbReference>
<gene>
    <name evidence="6" type="ORF">M409DRAFT_20122</name>
</gene>
<evidence type="ECO:0000256" key="5">
    <source>
        <dbReference type="RuleBase" id="RU000461"/>
    </source>
</evidence>
<dbReference type="InterPro" id="IPR002401">
    <property type="entry name" value="Cyt_P450_E_grp-I"/>
</dbReference>
<dbReference type="OrthoDB" id="1470350at2759"/>
<protein>
    <recommendedName>
        <fullName evidence="8">Cytochrome P450</fullName>
    </recommendedName>
</protein>
<dbReference type="GO" id="GO:0004497">
    <property type="term" value="F:monooxygenase activity"/>
    <property type="evidence" value="ECO:0007669"/>
    <property type="project" value="UniProtKB-KW"/>
</dbReference>
<evidence type="ECO:0000256" key="3">
    <source>
        <dbReference type="ARBA" id="ARBA00023004"/>
    </source>
</evidence>
<proteinExistence type="inferred from homology"/>
<dbReference type="AlphaFoldDB" id="A0A6A6CQX8"/>
<keyword evidence="5" id="KW-0560">Oxidoreductase</keyword>
<comment type="similarity">
    <text evidence="5">Belongs to the cytochrome P450 family.</text>
</comment>
<dbReference type="PANTHER" id="PTHR24305">
    <property type="entry name" value="CYTOCHROME P450"/>
    <property type="match status" value="1"/>
</dbReference>